<dbReference type="Proteomes" id="UP000635071">
    <property type="component" value="Unassembled WGS sequence"/>
</dbReference>
<organism evidence="2 3">
    <name type="scientific">Sandarakinorhabdus glacialis</name>
    <dbReference type="NCBI Taxonomy" id="1614636"/>
    <lineage>
        <taxon>Bacteria</taxon>
        <taxon>Pseudomonadati</taxon>
        <taxon>Pseudomonadota</taxon>
        <taxon>Alphaproteobacteria</taxon>
        <taxon>Sphingomonadales</taxon>
        <taxon>Sphingosinicellaceae</taxon>
        <taxon>Sandarakinorhabdus</taxon>
    </lineage>
</organism>
<dbReference type="GO" id="GO:0016747">
    <property type="term" value="F:acyltransferase activity, transferring groups other than amino-acyl groups"/>
    <property type="evidence" value="ECO:0007669"/>
    <property type="project" value="InterPro"/>
</dbReference>
<proteinExistence type="predicted"/>
<evidence type="ECO:0000313" key="2">
    <source>
        <dbReference type="EMBL" id="GGE18972.1"/>
    </source>
</evidence>
<name>A0A916ZYB1_9SPHN</name>
<sequence>MMERPPIIVRAATDTDRAATASVLAQAFIDDPAMAYLFRSAAGRDNRLARFFALMSDVDAEASNWSLALEDGVPVAAATWRAPGSWATPASAMLRFLPRLVSVFGTALPRALTLQSVLETHHPTAPHWYLQYAGCVPAQQGKGYGGAAIRDRLAQCDAEGLPAALETATESNLGLYRSLGFVITDSFPIGNTLTFWTMWREPR</sequence>
<dbReference type="PANTHER" id="PTHR42791">
    <property type="entry name" value="GNAT FAMILY ACETYLTRANSFERASE"/>
    <property type="match status" value="1"/>
</dbReference>
<dbReference type="Gene3D" id="3.40.630.30">
    <property type="match status" value="1"/>
</dbReference>
<feature type="domain" description="N-acetyltransferase" evidence="1">
    <location>
        <begin position="7"/>
        <end position="203"/>
    </location>
</feature>
<dbReference type="EMBL" id="BMJM01000011">
    <property type="protein sequence ID" value="GGE18972.1"/>
    <property type="molecule type" value="Genomic_DNA"/>
</dbReference>
<dbReference type="RefSeq" id="WP_188763578.1">
    <property type="nucleotide sequence ID" value="NZ_BMJM01000011.1"/>
</dbReference>
<reference evidence="2" key="1">
    <citation type="journal article" date="2014" name="Int. J. Syst. Evol. Microbiol.">
        <title>Complete genome sequence of Corynebacterium casei LMG S-19264T (=DSM 44701T), isolated from a smear-ripened cheese.</title>
        <authorList>
            <consortium name="US DOE Joint Genome Institute (JGI-PGF)"/>
            <person name="Walter F."/>
            <person name="Albersmeier A."/>
            <person name="Kalinowski J."/>
            <person name="Ruckert C."/>
        </authorList>
    </citation>
    <scope>NUCLEOTIDE SEQUENCE</scope>
    <source>
        <strain evidence="2">CGMCC 1.15519</strain>
    </source>
</reference>
<dbReference type="SUPFAM" id="SSF55729">
    <property type="entry name" value="Acyl-CoA N-acyltransferases (Nat)"/>
    <property type="match status" value="1"/>
</dbReference>
<dbReference type="PANTHER" id="PTHR42791:SF1">
    <property type="entry name" value="N-ACETYLTRANSFERASE DOMAIN-CONTAINING PROTEIN"/>
    <property type="match status" value="1"/>
</dbReference>
<gene>
    <name evidence="2" type="ORF">GCM10011529_26820</name>
</gene>
<accession>A0A916ZYB1</accession>
<dbReference type="InterPro" id="IPR052523">
    <property type="entry name" value="Trichothecene_AcTrans"/>
</dbReference>
<dbReference type="PROSITE" id="PS51186">
    <property type="entry name" value="GNAT"/>
    <property type="match status" value="1"/>
</dbReference>
<dbReference type="InterPro" id="IPR016181">
    <property type="entry name" value="Acyl_CoA_acyltransferase"/>
</dbReference>
<protein>
    <submittedName>
        <fullName evidence="2">N-acetyltransferase</fullName>
    </submittedName>
</protein>
<comment type="caution">
    <text evidence="2">The sequence shown here is derived from an EMBL/GenBank/DDBJ whole genome shotgun (WGS) entry which is preliminary data.</text>
</comment>
<dbReference type="InterPro" id="IPR000182">
    <property type="entry name" value="GNAT_dom"/>
</dbReference>
<dbReference type="Pfam" id="PF00583">
    <property type="entry name" value="Acetyltransf_1"/>
    <property type="match status" value="1"/>
</dbReference>
<keyword evidence="3" id="KW-1185">Reference proteome</keyword>
<dbReference type="AlphaFoldDB" id="A0A916ZYB1"/>
<evidence type="ECO:0000313" key="3">
    <source>
        <dbReference type="Proteomes" id="UP000635071"/>
    </source>
</evidence>
<evidence type="ECO:0000259" key="1">
    <source>
        <dbReference type="PROSITE" id="PS51186"/>
    </source>
</evidence>
<reference evidence="2" key="2">
    <citation type="submission" date="2020-09" db="EMBL/GenBank/DDBJ databases">
        <authorList>
            <person name="Sun Q."/>
            <person name="Zhou Y."/>
        </authorList>
    </citation>
    <scope>NUCLEOTIDE SEQUENCE</scope>
    <source>
        <strain evidence="2">CGMCC 1.15519</strain>
    </source>
</reference>